<dbReference type="CDD" id="cd12148">
    <property type="entry name" value="fungal_TF_MHR"/>
    <property type="match status" value="1"/>
</dbReference>
<dbReference type="OrthoDB" id="5121955at2759"/>
<evidence type="ECO:0000313" key="3">
    <source>
        <dbReference type="EMBL" id="KAF4457437.1"/>
    </source>
</evidence>
<sequence length="335" mass="38154">MFSGSTVVNIEHLRDGGYETRLAAQTALFRRTRLLYDLDYELDPLVIIQSLLLMTLRSGNQGEEKDAWHWVGVAVSLAYAIGLNKIPPAARRMSPEFKLKKRLWWCCLVREQLVALETNRSSRIRPNDWRTTTLTIDDFEFRHLPKKVIDFYSNCGMMKNPNLQHELATIFTAEAGLCTITSRLTQASSVFKHASKPDTRDLGILPDISELDSVDEERLYWAQSLPSCCYIRDVTPTGVGEDKLLIATRRSILHMLYYATSCIVNRMRHMSYIASVDLKSSVRAPTTSQLRVREAVLHITRIIDDLDRHGLIGSLPATERTIIYSAISMSMQVMD</sequence>
<dbReference type="GO" id="GO:0008270">
    <property type="term" value="F:zinc ion binding"/>
    <property type="evidence" value="ECO:0007669"/>
    <property type="project" value="InterPro"/>
</dbReference>
<dbReference type="InterPro" id="IPR007219">
    <property type="entry name" value="XnlR_reg_dom"/>
</dbReference>
<accession>A0A8H4KWE3</accession>
<proteinExistence type="predicted"/>
<evidence type="ECO:0000313" key="4">
    <source>
        <dbReference type="Proteomes" id="UP000554235"/>
    </source>
</evidence>
<name>A0A8H4KWE3_9HYPO</name>
<dbReference type="GO" id="GO:0006351">
    <property type="term" value="P:DNA-templated transcription"/>
    <property type="evidence" value="ECO:0007669"/>
    <property type="project" value="InterPro"/>
</dbReference>
<comment type="caution">
    <text evidence="3">The sequence shown here is derived from an EMBL/GenBank/DDBJ whole genome shotgun (WGS) entry which is preliminary data.</text>
</comment>
<keyword evidence="4" id="KW-1185">Reference proteome</keyword>
<dbReference type="AlphaFoldDB" id="A0A8H4KWE3"/>
<dbReference type="PANTHER" id="PTHR47425">
    <property type="entry name" value="FARB-RELATED"/>
    <property type="match status" value="1"/>
</dbReference>
<feature type="domain" description="Xylanolytic transcriptional activator regulatory" evidence="2">
    <location>
        <begin position="67"/>
        <end position="139"/>
    </location>
</feature>
<dbReference type="Proteomes" id="UP000554235">
    <property type="component" value="Unassembled WGS sequence"/>
</dbReference>
<dbReference type="SMART" id="SM00906">
    <property type="entry name" value="Fungal_trans"/>
    <property type="match status" value="1"/>
</dbReference>
<dbReference type="EMBL" id="JAADYS010002590">
    <property type="protein sequence ID" value="KAF4457437.1"/>
    <property type="molecule type" value="Genomic_DNA"/>
</dbReference>
<dbReference type="InterPro" id="IPR052761">
    <property type="entry name" value="Fungal_Detox/Toxin_TFs"/>
</dbReference>
<organism evidence="3 4">
    <name type="scientific">Fusarium albosuccineum</name>
    <dbReference type="NCBI Taxonomy" id="1237068"/>
    <lineage>
        <taxon>Eukaryota</taxon>
        <taxon>Fungi</taxon>
        <taxon>Dikarya</taxon>
        <taxon>Ascomycota</taxon>
        <taxon>Pezizomycotina</taxon>
        <taxon>Sordariomycetes</taxon>
        <taxon>Hypocreomycetidae</taxon>
        <taxon>Hypocreales</taxon>
        <taxon>Nectriaceae</taxon>
        <taxon>Fusarium</taxon>
        <taxon>Fusarium decemcellulare species complex</taxon>
    </lineage>
</organism>
<dbReference type="Pfam" id="PF04082">
    <property type="entry name" value="Fungal_trans"/>
    <property type="match status" value="1"/>
</dbReference>
<evidence type="ECO:0000259" key="2">
    <source>
        <dbReference type="SMART" id="SM00906"/>
    </source>
</evidence>
<gene>
    <name evidence="3" type="ORF">FALBO_15192</name>
</gene>
<protein>
    <submittedName>
        <fullName evidence="3">Cutinase transcription factor 1 beta</fullName>
    </submittedName>
</protein>
<reference evidence="3 4" key="1">
    <citation type="submission" date="2020-01" db="EMBL/GenBank/DDBJ databases">
        <title>Identification and distribution of gene clusters putatively required for synthesis of sphingolipid metabolism inhibitors in phylogenetically diverse species of the filamentous fungus Fusarium.</title>
        <authorList>
            <person name="Kim H.-S."/>
            <person name="Busman M."/>
            <person name="Brown D.W."/>
            <person name="Divon H."/>
            <person name="Uhlig S."/>
            <person name="Proctor R.H."/>
        </authorList>
    </citation>
    <scope>NUCLEOTIDE SEQUENCE [LARGE SCALE GENOMIC DNA]</scope>
    <source>
        <strain evidence="3 4">NRRL 20459</strain>
    </source>
</reference>
<dbReference type="PANTHER" id="PTHR47425:SF2">
    <property type="entry name" value="FARB-RELATED"/>
    <property type="match status" value="1"/>
</dbReference>
<keyword evidence="1" id="KW-0539">Nucleus</keyword>
<dbReference type="GO" id="GO:0003677">
    <property type="term" value="F:DNA binding"/>
    <property type="evidence" value="ECO:0007669"/>
    <property type="project" value="InterPro"/>
</dbReference>
<evidence type="ECO:0000256" key="1">
    <source>
        <dbReference type="ARBA" id="ARBA00023242"/>
    </source>
</evidence>